<evidence type="ECO:0000313" key="1">
    <source>
        <dbReference type="EMBL" id="QDV24500.1"/>
    </source>
</evidence>
<organism evidence="1 2">
    <name type="scientific">Aureliella helgolandensis</name>
    <dbReference type="NCBI Taxonomy" id="2527968"/>
    <lineage>
        <taxon>Bacteria</taxon>
        <taxon>Pseudomonadati</taxon>
        <taxon>Planctomycetota</taxon>
        <taxon>Planctomycetia</taxon>
        <taxon>Pirellulales</taxon>
        <taxon>Pirellulaceae</taxon>
        <taxon>Aureliella</taxon>
    </lineage>
</organism>
<dbReference type="Proteomes" id="UP000318017">
    <property type="component" value="Chromosome"/>
</dbReference>
<gene>
    <name evidence="1" type="ORF">Q31a_28180</name>
</gene>
<name>A0A518G7E2_9BACT</name>
<dbReference type="KEGG" id="ahel:Q31a_28180"/>
<dbReference type="EMBL" id="CP036298">
    <property type="protein sequence ID" value="QDV24500.1"/>
    <property type="molecule type" value="Genomic_DNA"/>
</dbReference>
<protein>
    <submittedName>
        <fullName evidence="1">Uncharacterized protein</fullName>
    </submittedName>
</protein>
<reference evidence="1 2" key="1">
    <citation type="submission" date="2019-02" db="EMBL/GenBank/DDBJ databases">
        <title>Deep-cultivation of Planctomycetes and their phenomic and genomic characterization uncovers novel biology.</title>
        <authorList>
            <person name="Wiegand S."/>
            <person name="Jogler M."/>
            <person name="Boedeker C."/>
            <person name="Pinto D."/>
            <person name="Vollmers J."/>
            <person name="Rivas-Marin E."/>
            <person name="Kohn T."/>
            <person name="Peeters S.H."/>
            <person name="Heuer A."/>
            <person name="Rast P."/>
            <person name="Oberbeckmann S."/>
            <person name="Bunk B."/>
            <person name="Jeske O."/>
            <person name="Meyerdierks A."/>
            <person name="Storesund J.E."/>
            <person name="Kallscheuer N."/>
            <person name="Luecker S."/>
            <person name="Lage O.M."/>
            <person name="Pohl T."/>
            <person name="Merkel B.J."/>
            <person name="Hornburger P."/>
            <person name="Mueller R.-W."/>
            <person name="Bruemmer F."/>
            <person name="Labrenz M."/>
            <person name="Spormann A.M."/>
            <person name="Op den Camp H."/>
            <person name="Overmann J."/>
            <person name="Amann R."/>
            <person name="Jetten M.S.M."/>
            <person name="Mascher T."/>
            <person name="Medema M.H."/>
            <person name="Devos D.P."/>
            <person name="Kaster A.-K."/>
            <person name="Ovreas L."/>
            <person name="Rohde M."/>
            <person name="Galperin M.Y."/>
            <person name="Jogler C."/>
        </authorList>
    </citation>
    <scope>NUCLEOTIDE SEQUENCE [LARGE SCALE GENOMIC DNA]</scope>
    <source>
        <strain evidence="1 2">Q31a</strain>
    </source>
</reference>
<keyword evidence="2" id="KW-1185">Reference proteome</keyword>
<dbReference type="AlphaFoldDB" id="A0A518G7E2"/>
<proteinExistence type="predicted"/>
<accession>A0A518G7E2</accession>
<sequence length="72" mass="7741">MHVTVLAGLVAKSEQMDGRTRAAKIFRKTLGPYSKEPMGSADPTSWDGNTNLGLATRLLKQFSAKSGVENGF</sequence>
<evidence type="ECO:0000313" key="2">
    <source>
        <dbReference type="Proteomes" id="UP000318017"/>
    </source>
</evidence>